<dbReference type="InterPro" id="IPR013149">
    <property type="entry name" value="ADH-like_C"/>
</dbReference>
<dbReference type="Proteomes" id="UP001056132">
    <property type="component" value="Chromosome 1"/>
</dbReference>
<name>A0AAE9HYG3_9BURK</name>
<dbReference type="InterPro" id="IPR020843">
    <property type="entry name" value="ER"/>
</dbReference>
<dbReference type="PANTHER" id="PTHR43677:SF1">
    <property type="entry name" value="ACRYLYL-COA REDUCTASE ACUI-RELATED"/>
    <property type="match status" value="1"/>
</dbReference>
<dbReference type="SMART" id="SM00829">
    <property type="entry name" value="PKS_ER"/>
    <property type="match status" value="1"/>
</dbReference>
<dbReference type="InterPro" id="IPR051397">
    <property type="entry name" value="Zn-ADH-like_protein"/>
</dbReference>
<dbReference type="GO" id="GO:0043957">
    <property type="term" value="F:acryloyl-CoA reductase (NADPH) activity"/>
    <property type="evidence" value="ECO:0007669"/>
    <property type="project" value="TreeGrafter"/>
</dbReference>
<dbReference type="EMBL" id="CP097330">
    <property type="protein sequence ID" value="URF03789.1"/>
    <property type="molecule type" value="Genomic_DNA"/>
</dbReference>
<dbReference type="InterPro" id="IPR011032">
    <property type="entry name" value="GroES-like_sf"/>
</dbReference>
<evidence type="ECO:0000313" key="3">
    <source>
        <dbReference type="Proteomes" id="UP001056132"/>
    </source>
</evidence>
<dbReference type="Gene3D" id="3.90.180.10">
    <property type="entry name" value="Medium-chain alcohol dehydrogenases, catalytic domain"/>
    <property type="match status" value="1"/>
</dbReference>
<dbReference type="RefSeq" id="WP_250024799.1">
    <property type="nucleotide sequence ID" value="NZ_CP097330.1"/>
</dbReference>
<dbReference type="SUPFAM" id="SSF51735">
    <property type="entry name" value="NAD(P)-binding Rossmann-fold domains"/>
    <property type="match status" value="1"/>
</dbReference>
<gene>
    <name evidence="2" type="ORF">M5D45_14990</name>
</gene>
<protein>
    <submittedName>
        <fullName evidence="2">Oxidoreductase</fullName>
    </submittedName>
</protein>
<dbReference type="Pfam" id="PF00107">
    <property type="entry name" value="ADH_zinc_N"/>
    <property type="match status" value="1"/>
</dbReference>
<dbReference type="InterPro" id="IPR014188">
    <property type="entry name" value="Acrylyl-CoA_reductase_AcuI"/>
</dbReference>
<proteinExistence type="predicted"/>
<dbReference type="Pfam" id="PF08240">
    <property type="entry name" value="ADH_N"/>
    <property type="match status" value="1"/>
</dbReference>
<sequence>MTFQALLLTQADGKTAAAVTQLDESALPVDGNVLVAVDYSTINFKDGLAITGRAPVVRKWPMVAGIDGAGTVLDSSDPRWRTGDRVVLNGFGVGETHWGCLAQRARLQGDWLVRLPDAFTSRQAMAIGTAGYTAMLSVLALERGGALGPVKPGDGEVLVTGASGGVGSVAIAILSKLGYRVVASTGKTAEADFLRALGAADVIDRAELGAPGKPLQKERWAGVVDSVGSHTLVNACAQVRYGGVVTACGLAQGMDFPASVAPFILRGVTLAGIDSVMAPLSLRETAWKRLAQDLAPDRLQAITREIRLGEAIDAASQIMAGGMRGRVVVDVNA</sequence>
<feature type="domain" description="Enoyl reductase (ER)" evidence="1">
    <location>
        <begin position="13"/>
        <end position="329"/>
    </location>
</feature>
<organism evidence="2 3">
    <name type="scientific">Cupriavidus campinensis</name>
    <dbReference type="NCBI Taxonomy" id="151783"/>
    <lineage>
        <taxon>Bacteria</taxon>
        <taxon>Pseudomonadati</taxon>
        <taxon>Pseudomonadota</taxon>
        <taxon>Betaproteobacteria</taxon>
        <taxon>Burkholderiales</taxon>
        <taxon>Burkholderiaceae</taxon>
        <taxon>Cupriavidus</taxon>
    </lineage>
</organism>
<evidence type="ECO:0000313" key="2">
    <source>
        <dbReference type="EMBL" id="URF03789.1"/>
    </source>
</evidence>
<dbReference type="CDD" id="cd08288">
    <property type="entry name" value="MDR_yhdh"/>
    <property type="match status" value="1"/>
</dbReference>
<evidence type="ECO:0000259" key="1">
    <source>
        <dbReference type="SMART" id="SM00829"/>
    </source>
</evidence>
<dbReference type="Gene3D" id="3.40.50.720">
    <property type="entry name" value="NAD(P)-binding Rossmann-like Domain"/>
    <property type="match status" value="1"/>
</dbReference>
<dbReference type="AlphaFoldDB" id="A0AAE9HYG3"/>
<reference evidence="2" key="2">
    <citation type="submission" date="2022-05" db="EMBL/GenBank/DDBJ databases">
        <authorList>
            <person name="Kunte H.-J."/>
        </authorList>
    </citation>
    <scope>NUCLEOTIDE SEQUENCE</scope>
    <source>
        <strain evidence="2">G5</strain>
    </source>
</reference>
<dbReference type="SUPFAM" id="SSF50129">
    <property type="entry name" value="GroES-like"/>
    <property type="match status" value="1"/>
</dbReference>
<dbReference type="NCBIfam" id="TIGR02823">
    <property type="entry name" value="oxido_YhdH"/>
    <property type="match status" value="1"/>
</dbReference>
<dbReference type="PANTHER" id="PTHR43677">
    <property type="entry name" value="SHORT-CHAIN DEHYDROGENASE/REDUCTASE"/>
    <property type="match status" value="1"/>
</dbReference>
<dbReference type="InterPro" id="IPR036291">
    <property type="entry name" value="NAD(P)-bd_dom_sf"/>
</dbReference>
<dbReference type="InterPro" id="IPR013154">
    <property type="entry name" value="ADH-like_N"/>
</dbReference>
<accession>A0AAE9HYG3</accession>
<dbReference type="KEGG" id="ccam:M5D45_14990"/>
<reference evidence="2" key="1">
    <citation type="journal article" date="2022" name="Microbiol. Resour. Announc.">
        <title>Genome Sequence of Cupriavidus campinensis Strain G5, a Member of a Bacterial Consortium Capable of Polyethylene Degradation.</title>
        <authorList>
            <person name="Schneider B."/>
            <person name="Pfeiffer F."/>
            <person name="Dyall-Smith M."/>
            <person name="Kunte H.J."/>
        </authorList>
    </citation>
    <scope>NUCLEOTIDE SEQUENCE</scope>
    <source>
        <strain evidence="2">G5</strain>
    </source>
</reference>